<feature type="transmembrane region" description="Helical" evidence="8">
    <location>
        <begin position="12"/>
        <end position="35"/>
    </location>
</feature>
<keyword evidence="6 10" id="KW-0418">Kinase</keyword>
<evidence type="ECO:0000313" key="10">
    <source>
        <dbReference type="EMBL" id="MBC8611460.1"/>
    </source>
</evidence>
<evidence type="ECO:0000256" key="3">
    <source>
        <dbReference type="ARBA" id="ARBA00012438"/>
    </source>
</evidence>
<dbReference type="GO" id="GO:0005886">
    <property type="term" value="C:plasma membrane"/>
    <property type="evidence" value="ECO:0007669"/>
    <property type="project" value="TreeGrafter"/>
</dbReference>
<dbReference type="EC" id="2.7.13.3" evidence="3"/>
<gene>
    <name evidence="10" type="ORF">H8702_10145</name>
</gene>
<keyword evidence="8" id="KW-0812">Transmembrane</keyword>
<dbReference type="RefSeq" id="WP_117755578.1">
    <property type="nucleotide sequence ID" value="NZ_JACRTL010000006.1"/>
</dbReference>
<keyword evidence="8" id="KW-0472">Membrane</keyword>
<dbReference type="InterPro" id="IPR003594">
    <property type="entry name" value="HATPase_dom"/>
</dbReference>
<evidence type="ECO:0000313" key="11">
    <source>
        <dbReference type="Proteomes" id="UP000632659"/>
    </source>
</evidence>
<dbReference type="Gene3D" id="1.10.287.130">
    <property type="match status" value="1"/>
</dbReference>
<evidence type="ECO:0000256" key="1">
    <source>
        <dbReference type="ARBA" id="ARBA00000085"/>
    </source>
</evidence>
<proteinExistence type="predicted"/>
<evidence type="ECO:0000256" key="8">
    <source>
        <dbReference type="SAM" id="Phobius"/>
    </source>
</evidence>
<evidence type="ECO:0000256" key="2">
    <source>
        <dbReference type="ARBA" id="ARBA00004370"/>
    </source>
</evidence>
<dbReference type="SMART" id="SM00387">
    <property type="entry name" value="HATPase_c"/>
    <property type="match status" value="1"/>
</dbReference>
<keyword evidence="11" id="KW-1185">Reference proteome</keyword>
<evidence type="ECO:0000256" key="6">
    <source>
        <dbReference type="ARBA" id="ARBA00022777"/>
    </source>
</evidence>
<keyword evidence="4" id="KW-0597">Phosphoprotein</keyword>
<dbReference type="InterPro" id="IPR003661">
    <property type="entry name" value="HisK_dim/P_dom"/>
</dbReference>
<evidence type="ECO:0000256" key="4">
    <source>
        <dbReference type="ARBA" id="ARBA00022553"/>
    </source>
</evidence>
<keyword evidence="5" id="KW-0808">Transferase</keyword>
<dbReference type="InterPro" id="IPR050351">
    <property type="entry name" value="BphY/WalK/GraS-like"/>
</dbReference>
<dbReference type="Pfam" id="PF02518">
    <property type="entry name" value="HATPase_c"/>
    <property type="match status" value="1"/>
</dbReference>
<dbReference type="CDD" id="cd00082">
    <property type="entry name" value="HisKA"/>
    <property type="match status" value="1"/>
</dbReference>
<dbReference type="GO" id="GO:0000155">
    <property type="term" value="F:phosphorelay sensor kinase activity"/>
    <property type="evidence" value="ECO:0007669"/>
    <property type="project" value="InterPro"/>
</dbReference>
<feature type="transmembrane region" description="Helical" evidence="8">
    <location>
        <begin position="156"/>
        <end position="178"/>
    </location>
</feature>
<dbReference type="AlphaFoldDB" id="A0A8J6P895"/>
<evidence type="ECO:0000259" key="9">
    <source>
        <dbReference type="PROSITE" id="PS50109"/>
    </source>
</evidence>
<dbReference type="GO" id="GO:0016036">
    <property type="term" value="P:cellular response to phosphate starvation"/>
    <property type="evidence" value="ECO:0007669"/>
    <property type="project" value="TreeGrafter"/>
</dbReference>
<dbReference type="PANTHER" id="PTHR45453">
    <property type="entry name" value="PHOSPHATE REGULON SENSOR PROTEIN PHOR"/>
    <property type="match status" value="1"/>
</dbReference>
<dbReference type="Gene3D" id="3.30.565.10">
    <property type="entry name" value="Histidine kinase-like ATPase, C-terminal domain"/>
    <property type="match status" value="1"/>
</dbReference>
<comment type="caution">
    <text evidence="10">The sequence shown here is derived from an EMBL/GenBank/DDBJ whole genome shotgun (WGS) entry which is preliminary data.</text>
</comment>
<organism evidence="10 11">
    <name type="scientific">Massiliimalia timonensis</name>
    <dbReference type="NCBI Taxonomy" id="1987501"/>
    <lineage>
        <taxon>Bacteria</taxon>
        <taxon>Bacillati</taxon>
        <taxon>Bacillota</taxon>
        <taxon>Clostridia</taxon>
        <taxon>Eubacteriales</taxon>
        <taxon>Oscillospiraceae</taxon>
        <taxon>Massiliimalia</taxon>
    </lineage>
</organism>
<dbReference type="GO" id="GO:0004721">
    <property type="term" value="F:phosphoprotein phosphatase activity"/>
    <property type="evidence" value="ECO:0007669"/>
    <property type="project" value="TreeGrafter"/>
</dbReference>
<protein>
    <recommendedName>
        <fullName evidence="3">histidine kinase</fullName>
        <ecNumber evidence="3">2.7.13.3</ecNumber>
    </recommendedName>
</protein>
<comment type="subcellular location">
    <subcellularLocation>
        <location evidence="2">Membrane</location>
    </subcellularLocation>
</comment>
<sequence length="463" mass="51679">MRDITRLVRRFVGILLLSTVLLIALNIAIIVIVSAHQTANGRPWTMAKETAAALQKTETGYLLPNEISDELIQENAWAIYIDNETMAVKWHTENLPDTIPSSYTISDISSLTRGYIDGYPTYTGEAKDGLVVVGYPKDRFWKHMSPSWDYYFIKNAPSIVLIVIAVNVFLIFLIYMIANSKLLKSVRPITNGIQALPSGEPVSVKEQGILSELAKKINRTSGILQEQKRDLQKKETARANWISGVSHDIRTPLSMVMGYAGQIEENEALPEADRKKARIIRQQSIKMKNLINDLNLASKLEYNMQPINPVPVNLVAVARQSVVDFMNLDMEEKYPIEWKTAEDLTACVIQGDKELLRRAIGNLITNAQVHNPDGCEISVCVVKEDAEYKIIVEDNGVGITDEKLEKLRNTPHYMMSDSGTDEPRHGLGLLIVGQIVHAHNGTVSFDHGANGGFAVTVTFPWNI</sequence>
<dbReference type="InterPro" id="IPR036890">
    <property type="entry name" value="HATPase_C_sf"/>
</dbReference>
<dbReference type="PANTHER" id="PTHR45453:SF1">
    <property type="entry name" value="PHOSPHATE REGULON SENSOR PROTEIN PHOR"/>
    <property type="match status" value="1"/>
</dbReference>
<evidence type="ECO:0000256" key="7">
    <source>
        <dbReference type="ARBA" id="ARBA00023012"/>
    </source>
</evidence>
<dbReference type="SMART" id="SM00388">
    <property type="entry name" value="HisKA"/>
    <property type="match status" value="1"/>
</dbReference>
<dbReference type="EMBL" id="JACRTL010000006">
    <property type="protein sequence ID" value="MBC8611460.1"/>
    <property type="molecule type" value="Genomic_DNA"/>
</dbReference>
<dbReference type="SUPFAM" id="SSF47384">
    <property type="entry name" value="Homodimeric domain of signal transducing histidine kinase"/>
    <property type="match status" value="1"/>
</dbReference>
<keyword evidence="8" id="KW-1133">Transmembrane helix</keyword>
<dbReference type="SUPFAM" id="SSF55874">
    <property type="entry name" value="ATPase domain of HSP90 chaperone/DNA topoisomerase II/histidine kinase"/>
    <property type="match status" value="1"/>
</dbReference>
<dbReference type="PROSITE" id="PS50109">
    <property type="entry name" value="HIS_KIN"/>
    <property type="match status" value="1"/>
</dbReference>
<dbReference type="Pfam" id="PF00512">
    <property type="entry name" value="HisKA"/>
    <property type="match status" value="1"/>
</dbReference>
<dbReference type="InterPro" id="IPR036097">
    <property type="entry name" value="HisK_dim/P_sf"/>
</dbReference>
<dbReference type="InterPro" id="IPR005467">
    <property type="entry name" value="His_kinase_dom"/>
</dbReference>
<keyword evidence="7" id="KW-0902">Two-component regulatory system</keyword>
<reference evidence="10" key="1">
    <citation type="submission" date="2020-08" db="EMBL/GenBank/DDBJ databases">
        <title>Genome public.</title>
        <authorList>
            <person name="Liu C."/>
            <person name="Sun Q."/>
        </authorList>
    </citation>
    <scope>NUCLEOTIDE SEQUENCE</scope>
    <source>
        <strain evidence="10">NSJ-15</strain>
    </source>
</reference>
<accession>A0A8J6P895</accession>
<comment type="catalytic activity">
    <reaction evidence="1">
        <text>ATP + protein L-histidine = ADP + protein N-phospho-L-histidine.</text>
        <dbReference type="EC" id="2.7.13.3"/>
    </reaction>
</comment>
<evidence type="ECO:0000256" key="5">
    <source>
        <dbReference type="ARBA" id="ARBA00022679"/>
    </source>
</evidence>
<dbReference type="CDD" id="cd00075">
    <property type="entry name" value="HATPase"/>
    <property type="match status" value="1"/>
</dbReference>
<feature type="domain" description="Histidine kinase" evidence="9">
    <location>
        <begin position="244"/>
        <end position="463"/>
    </location>
</feature>
<name>A0A8J6P895_9FIRM</name>
<dbReference type="Proteomes" id="UP000632659">
    <property type="component" value="Unassembled WGS sequence"/>
</dbReference>